<evidence type="ECO:0000313" key="2">
    <source>
        <dbReference type="EMBL" id="QGG95249.1"/>
    </source>
</evidence>
<dbReference type="RefSeq" id="WP_153759357.1">
    <property type="nucleotide sequence ID" value="NZ_CP045851.1"/>
</dbReference>
<reference evidence="2 3" key="1">
    <citation type="submission" date="2019-11" db="EMBL/GenBank/DDBJ databases">
        <authorList>
            <person name="He Y."/>
        </authorList>
    </citation>
    <scope>NUCLEOTIDE SEQUENCE [LARGE SCALE GENOMIC DNA]</scope>
    <source>
        <strain evidence="2 3">SCSIO 58843</strain>
    </source>
</reference>
<proteinExistence type="predicted"/>
<name>A0A5Q2REL9_9ACTN</name>
<keyword evidence="1" id="KW-0812">Transmembrane</keyword>
<evidence type="ECO:0000256" key="1">
    <source>
        <dbReference type="SAM" id="Phobius"/>
    </source>
</evidence>
<keyword evidence="3" id="KW-1185">Reference proteome</keyword>
<dbReference type="EMBL" id="CP045851">
    <property type="protein sequence ID" value="QGG95249.1"/>
    <property type="molecule type" value="Genomic_DNA"/>
</dbReference>
<keyword evidence="1" id="KW-1133">Transmembrane helix</keyword>
<dbReference type="KEGG" id="atq:GH723_09170"/>
<evidence type="ECO:0000313" key="3">
    <source>
        <dbReference type="Proteomes" id="UP000334019"/>
    </source>
</evidence>
<dbReference type="AlphaFoldDB" id="A0A5Q2REL9"/>
<keyword evidence="1" id="KW-0472">Membrane</keyword>
<dbReference type="Proteomes" id="UP000334019">
    <property type="component" value="Chromosome"/>
</dbReference>
<gene>
    <name evidence="2" type="ORF">GH723_09170</name>
</gene>
<accession>A0A5Q2REL9</accession>
<organism evidence="2 3">
    <name type="scientific">Actinomarinicola tropica</name>
    <dbReference type="NCBI Taxonomy" id="2789776"/>
    <lineage>
        <taxon>Bacteria</taxon>
        <taxon>Bacillati</taxon>
        <taxon>Actinomycetota</taxon>
        <taxon>Acidimicrobiia</taxon>
        <taxon>Acidimicrobiales</taxon>
        <taxon>Iamiaceae</taxon>
        <taxon>Actinomarinicola</taxon>
    </lineage>
</organism>
<protein>
    <submittedName>
        <fullName evidence="2">Uncharacterized protein</fullName>
    </submittedName>
</protein>
<sequence length="77" mass="8820">MPWCERCDRFLNPNTVQPDGTCPSCGRPIDPAAAAEGAEEDEQASVPWHFWVLVAGVVLYLGWRFVELLLWIAREWF</sequence>
<feature type="transmembrane region" description="Helical" evidence="1">
    <location>
        <begin position="48"/>
        <end position="73"/>
    </location>
</feature>